<evidence type="ECO:0000256" key="12">
    <source>
        <dbReference type="SAM" id="Phobius"/>
    </source>
</evidence>
<keyword evidence="10" id="KW-0175">Coiled coil</keyword>
<feature type="compositionally biased region" description="Polar residues" evidence="11">
    <location>
        <begin position="351"/>
        <end position="373"/>
    </location>
</feature>
<feature type="region of interest" description="Disordered" evidence="11">
    <location>
        <begin position="138"/>
        <end position="173"/>
    </location>
</feature>
<keyword evidence="14" id="KW-1185">Reference proteome</keyword>
<keyword evidence="9" id="KW-0407">Ion channel</keyword>
<evidence type="ECO:0000256" key="2">
    <source>
        <dbReference type="ARBA" id="ARBA00022448"/>
    </source>
</evidence>
<feature type="compositionally biased region" description="Low complexity" evidence="11">
    <location>
        <begin position="299"/>
        <end position="311"/>
    </location>
</feature>
<keyword evidence="7" id="KW-0406">Ion transport</keyword>
<comment type="subcellular location">
    <subcellularLocation>
        <location evidence="1">Cell membrane</location>
        <topology evidence="1">Multi-pass membrane protein</topology>
    </subcellularLocation>
</comment>
<dbReference type="PANTHER" id="PTHR46480">
    <property type="entry name" value="F20B24.22"/>
    <property type="match status" value="1"/>
</dbReference>
<keyword evidence="8 12" id="KW-0472">Membrane</keyword>
<accession>A0A812ALE0</accession>
<evidence type="ECO:0000256" key="1">
    <source>
        <dbReference type="ARBA" id="ARBA00004651"/>
    </source>
</evidence>
<feature type="region of interest" description="Disordered" evidence="11">
    <location>
        <begin position="230"/>
        <end position="433"/>
    </location>
</feature>
<feature type="transmembrane region" description="Helical" evidence="12">
    <location>
        <begin position="12"/>
        <end position="31"/>
    </location>
</feature>
<evidence type="ECO:0000256" key="8">
    <source>
        <dbReference type="ARBA" id="ARBA00023136"/>
    </source>
</evidence>
<gene>
    <name evidence="13" type="ORF">SPHA_458</name>
</gene>
<dbReference type="InterPro" id="IPR031846">
    <property type="entry name" value="Hvcn1"/>
</dbReference>
<proteinExistence type="predicted"/>
<evidence type="ECO:0000256" key="5">
    <source>
        <dbReference type="ARBA" id="ARBA00022882"/>
    </source>
</evidence>
<evidence type="ECO:0000313" key="14">
    <source>
        <dbReference type="Proteomes" id="UP000597762"/>
    </source>
</evidence>
<keyword evidence="3" id="KW-1003">Cell membrane</keyword>
<protein>
    <submittedName>
        <fullName evidence="13">HVCN1</fullName>
    </submittedName>
</protein>
<dbReference type="AlphaFoldDB" id="A0A812ALE0"/>
<reference evidence="13" key="1">
    <citation type="submission" date="2021-01" db="EMBL/GenBank/DDBJ databases">
        <authorList>
            <person name="Li R."/>
            <person name="Bekaert M."/>
        </authorList>
    </citation>
    <scope>NUCLEOTIDE SEQUENCE</scope>
    <source>
        <strain evidence="13">Farmed</strain>
    </source>
</reference>
<dbReference type="InterPro" id="IPR027359">
    <property type="entry name" value="Volt_channel_dom_sf"/>
</dbReference>
<dbReference type="Proteomes" id="UP000597762">
    <property type="component" value="Unassembled WGS sequence"/>
</dbReference>
<name>A0A812ALE0_ACAPH</name>
<keyword evidence="5" id="KW-0851">Voltage-gated channel</keyword>
<dbReference type="GO" id="GO:0034702">
    <property type="term" value="C:monoatomic ion channel complex"/>
    <property type="evidence" value="ECO:0007669"/>
    <property type="project" value="UniProtKB-KW"/>
</dbReference>
<feature type="transmembrane region" description="Helical" evidence="12">
    <location>
        <begin position="540"/>
        <end position="573"/>
    </location>
</feature>
<sequence>MVLSLLYQVLDAFVVVISFTLDVVFSFVDVAQAAKDAAGLMVMLRLWRVTRLINGVIISVQMEADKKVHKIEVVLHAAERENEQLRDKLKLLQEELETLKNKMKKTDDKILDSVSQSTSHSALQNISQKTDEDVIAQTPLTPSPATTTTTSTVSALAAPAKDPKSSSTSQSSKSMFMVFEDKKDKSSAGDGQGTNVIGPKPPVFVVPVNEGSPKHTATNAGYEAENHPHQILHFPQPPTRRSSKDDHPALSSIQPYISPNYPVPESASKKKVLISPTQPTLPKHIIGDQPIGNGSQKHSVASQYSPPSSSVDMPRKPSISSPADQKKESVDKVHENSPSEQPNKHLVLSDPQLTISTPLPLTGSKTSPTNGNEQVIPLIPPPTSKRSSEGRKKSIPNNFSSGHQALKSPPRPENTVKPTSGALSPGSMGTKKLISGQSLEHGDHALQGGHSSPPAAIILPPVSSATTRKKAANGQNSEYVPLKSPRQPSPPISENVFFEIDNKPRSSSFLGDAISLFSFLSFFFCFLSSFSFFFRHLYSFVLLLFFITSFFLFLFFFLFFFLSFFLSFFSFFLSSSSSSSSSYSSFSSSSQSILGV</sequence>
<dbReference type="EMBL" id="CAHIKZ030000007">
    <property type="protein sequence ID" value="CAE1139800.1"/>
    <property type="molecule type" value="Genomic_DNA"/>
</dbReference>
<dbReference type="PANTHER" id="PTHR46480:SF1">
    <property type="entry name" value="VOLTAGE-GATED HYDROGEN CHANNEL 1"/>
    <property type="match status" value="1"/>
</dbReference>
<dbReference type="OrthoDB" id="427456at2759"/>
<keyword evidence="2" id="KW-0813">Transport</keyword>
<keyword evidence="4 12" id="KW-0812">Transmembrane</keyword>
<comment type="caution">
    <text evidence="13">The sequence shown here is derived from an EMBL/GenBank/DDBJ whole genome shotgun (WGS) entry which is preliminary data.</text>
</comment>
<dbReference type="GO" id="GO:0030171">
    <property type="term" value="F:voltage-gated proton channel activity"/>
    <property type="evidence" value="ECO:0007669"/>
    <property type="project" value="InterPro"/>
</dbReference>
<dbReference type="Gene3D" id="1.20.120.350">
    <property type="entry name" value="Voltage-gated potassium channels. Chain C"/>
    <property type="match status" value="1"/>
</dbReference>
<organism evidence="13 14">
    <name type="scientific">Acanthosepion pharaonis</name>
    <name type="common">Pharaoh cuttlefish</name>
    <name type="synonym">Sepia pharaonis</name>
    <dbReference type="NCBI Taxonomy" id="158019"/>
    <lineage>
        <taxon>Eukaryota</taxon>
        <taxon>Metazoa</taxon>
        <taxon>Spiralia</taxon>
        <taxon>Lophotrochozoa</taxon>
        <taxon>Mollusca</taxon>
        <taxon>Cephalopoda</taxon>
        <taxon>Coleoidea</taxon>
        <taxon>Decapodiformes</taxon>
        <taxon>Sepiida</taxon>
        <taxon>Sepiina</taxon>
        <taxon>Sepiidae</taxon>
        <taxon>Acanthosepion</taxon>
    </lineage>
</organism>
<evidence type="ECO:0000256" key="11">
    <source>
        <dbReference type="SAM" id="MobiDB-lite"/>
    </source>
</evidence>
<evidence type="ECO:0000256" key="7">
    <source>
        <dbReference type="ARBA" id="ARBA00023065"/>
    </source>
</evidence>
<evidence type="ECO:0000256" key="4">
    <source>
        <dbReference type="ARBA" id="ARBA00022692"/>
    </source>
</evidence>
<dbReference type="GO" id="GO:0005886">
    <property type="term" value="C:plasma membrane"/>
    <property type="evidence" value="ECO:0007669"/>
    <property type="project" value="UniProtKB-SubCell"/>
</dbReference>
<feature type="transmembrane region" description="Helical" evidence="12">
    <location>
        <begin position="513"/>
        <end position="534"/>
    </location>
</feature>
<feature type="coiled-coil region" evidence="10">
    <location>
        <begin position="68"/>
        <end position="109"/>
    </location>
</feature>
<evidence type="ECO:0000313" key="13">
    <source>
        <dbReference type="EMBL" id="CAE1139800.1"/>
    </source>
</evidence>
<evidence type="ECO:0000256" key="6">
    <source>
        <dbReference type="ARBA" id="ARBA00022989"/>
    </source>
</evidence>
<evidence type="ECO:0000256" key="9">
    <source>
        <dbReference type="ARBA" id="ARBA00023303"/>
    </source>
</evidence>
<keyword evidence="6 12" id="KW-1133">Transmembrane helix</keyword>
<evidence type="ECO:0000256" key="3">
    <source>
        <dbReference type="ARBA" id="ARBA00022475"/>
    </source>
</evidence>
<feature type="region of interest" description="Disordered" evidence="11">
    <location>
        <begin position="577"/>
        <end position="596"/>
    </location>
</feature>
<feature type="compositionally biased region" description="Basic and acidic residues" evidence="11">
    <location>
        <begin position="324"/>
        <end position="337"/>
    </location>
</feature>
<evidence type="ECO:0000256" key="10">
    <source>
        <dbReference type="SAM" id="Coils"/>
    </source>
</evidence>